<proteinExistence type="predicted"/>
<organism evidence="1">
    <name type="scientific">viral metagenome</name>
    <dbReference type="NCBI Taxonomy" id="1070528"/>
    <lineage>
        <taxon>unclassified sequences</taxon>
        <taxon>metagenomes</taxon>
        <taxon>organismal metagenomes</taxon>
    </lineage>
</organism>
<name>A0A6M3J1I4_9ZZZZ</name>
<accession>A0A6M3J1I4</accession>
<sequence>MLCGIASPVSLLRECAARGTYHLALSHLILESEEYRDFYREESERGIIVGVDNGLVEQGESLPLSSVLEAAKAVEAKEIVLPDVLGDADASLGATLDGLVEYQSRDEALPYRLMAVPHGDTAADWLTSYVELLQIQEISVIGISMFDSDLFPGGRVGLLDSLEDWGLIDPTKRYHMLGCWKDIREAYGLAFRSISHAHSYGWYPAPRKYVRSMDTGLPVRWGLQGLVCPKLTSPKRPPEATHRHDDFNAPVEMNDSVRMNVRMNVRLYQSCCAGLVS</sequence>
<dbReference type="AlphaFoldDB" id="A0A6M3J1I4"/>
<protein>
    <submittedName>
        <fullName evidence="1">Uncharacterized protein</fullName>
    </submittedName>
</protein>
<reference evidence="1" key="1">
    <citation type="submission" date="2020-03" db="EMBL/GenBank/DDBJ databases">
        <title>The deep terrestrial virosphere.</title>
        <authorList>
            <person name="Holmfeldt K."/>
            <person name="Nilsson E."/>
            <person name="Simone D."/>
            <person name="Lopez-Fernandez M."/>
            <person name="Wu X."/>
            <person name="de Brujin I."/>
            <person name="Lundin D."/>
            <person name="Andersson A."/>
            <person name="Bertilsson S."/>
            <person name="Dopson M."/>
        </authorList>
    </citation>
    <scope>NUCLEOTIDE SEQUENCE</scope>
    <source>
        <strain evidence="1">MM415B00582</strain>
    </source>
</reference>
<evidence type="ECO:0000313" key="1">
    <source>
        <dbReference type="EMBL" id="QJA63739.1"/>
    </source>
</evidence>
<gene>
    <name evidence="1" type="ORF">MM415B00582_0025</name>
</gene>
<dbReference type="EMBL" id="MT141504">
    <property type="protein sequence ID" value="QJA63739.1"/>
    <property type="molecule type" value="Genomic_DNA"/>
</dbReference>